<dbReference type="Gene3D" id="3.30.310.250">
    <property type="entry name" value="Sporulation inhibitor of replication protein SirA"/>
    <property type="match status" value="1"/>
</dbReference>
<dbReference type="RefSeq" id="WP_040375159.1">
    <property type="nucleotide sequence ID" value="NZ_CP068053.1"/>
</dbReference>
<proteinExistence type="predicted"/>
<dbReference type="InterPro" id="IPR019683">
    <property type="entry name" value="SirA"/>
</dbReference>
<protein>
    <submittedName>
        <fullName evidence="1">Sporulation inhibitor of replication protein SirA</fullName>
    </submittedName>
</protein>
<accession>A0A974NP25</accession>
<dbReference type="KEGG" id="ppsr:I6J18_05810"/>
<dbReference type="Proteomes" id="UP000595254">
    <property type="component" value="Chromosome"/>
</dbReference>
<sequence>MRNYQIYLIEDEFAMHYYGREKLFFNLFLEYIKSNGYHKSILQKQIEYVTRDIPFSKLSKALSERRNPTHDHVSENEVYYTETKNGTSKAALVIGKDYLHLKSEGTYEAETEFFESIRKCESGFLALDFENKHFGWLKPVKERKFV</sequence>
<organism evidence="1 2">
    <name type="scientific">Peribacillus psychrosaccharolyticus</name>
    <name type="common">Bacillus psychrosaccharolyticus</name>
    <dbReference type="NCBI Taxonomy" id="1407"/>
    <lineage>
        <taxon>Bacteria</taxon>
        <taxon>Bacillati</taxon>
        <taxon>Bacillota</taxon>
        <taxon>Bacilli</taxon>
        <taxon>Bacillales</taxon>
        <taxon>Bacillaceae</taxon>
        <taxon>Peribacillus</taxon>
    </lineage>
</organism>
<gene>
    <name evidence="1" type="primary">sirA</name>
    <name evidence="1" type="ORF">I6J18_05810</name>
</gene>
<dbReference type="AlphaFoldDB" id="A0A974NP25"/>
<name>A0A974NP25_PERPY</name>
<dbReference type="EMBL" id="CP068053">
    <property type="protein sequence ID" value="QQT01382.1"/>
    <property type="molecule type" value="Genomic_DNA"/>
</dbReference>
<keyword evidence="2" id="KW-1185">Reference proteome</keyword>
<reference evidence="1 2" key="1">
    <citation type="submission" date="2021-01" db="EMBL/GenBank/DDBJ databases">
        <title>FDA dAtabase for Regulatory Grade micrObial Sequences (FDA-ARGOS): Supporting development and validation of Infectious Disease Dx tests.</title>
        <authorList>
            <person name="Nelson B."/>
            <person name="Plummer A."/>
            <person name="Tallon L."/>
            <person name="Sadzewicz L."/>
            <person name="Zhao X."/>
            <person name="Boylan J."/>
            <person name="Ott S."/>
            <person name="Bowen H."/>
            <person name="Vavikolanu K."/>
            <person name="Mehta A."/>
            <person name="Aluvathingal J."/>
            <person name="Nadendla S."/>
            <person name="Myers T."/>
            <person name="Yan Y."/>
            <person name="Sichtig H."/>
        </authorList>
    </citation>
    <scope>NUCLEOTIDE SEQUENCE [LARGE SCALE GENOMIC DNA]</scope>
    <source>
        <strain evidence="1 2">FDAARGOS_1161</strain>
    </source>
</reference>
<evidence type="ECO:0000313" key="1">
    <source>
        <dbReference type="EMBL" id="QQT01382.1"/>
    </source>
</evidence>
<dbReference type="InterPro" id="IPR038449">
    <property type="entry name" value="SirA_sf"/>
</dbReference>
<evidence type="ECO:0000313" key="2">
    <source>
        <dbReference type="Proteomes" id="UP000595254"/>
    </source>
</evidence>
<dbReference type="Pfam" id="PF10747">
    <property type="entry name" value="SirA"/>
    <property type="match status" value="1"/>
</dbReference>